<evidence type="ECO:0000313" key="6">
    <source>
        <dbReference type="Proteomes" id="UP001082703"/>
    </source>
</evidence>
<dbReference type="InterPro" id="IPR050399">
    <property type="entry name" value="HPr"/>
</dbReference>
<dbReference type="PANTHER" id="PTHR33705:SF2">
    <property type="entry name" value="PHOSPHOCARRIER PROTEIN NPR"/>
    <property type="match status" value="1"/>
</dbReference>
<dbReference type="Pfam" id="PF00381">
    <property type="entry name" value="PTS-HPr"/>
    <property type="match status" value="1"/>
</dbReference>
<evidence type="ECO:0000259" key="4">
    <source>
        <dbReference type="PROSITE" id="PS51350"/>
    </source>
</evidence>
<dbReference type="CDD" id="cd00367">
    <property type="entry name" value="PTS-HPr_like"/>
    <property type="match status" value="1"/>
</dbReference>
<protein>
    <submittedName>
        <fullName evidence="5">HPr family phosphocarrier protein</fullName>
    </submittedName>
</protein>
<sequence length="85" mass="9419">MKEFRYVIQDEDGIHARPAGFLAQEAQKHASEITISKTGKTGNAKKLFSVMSLAAKKGEEVTVKVEGPDEEQAFESIQSFFKTNL</sequence>
<keyword evidence="6" id="KW-1185">Reference proteome</keyword>
<keyword evidence="3" id="KW-0598">Phosphotransferase system</keyword>
<dbReference type="PROSITE" id="PS51350">
    <property type="entry name" value="PTS_HPR_DOM"/>
    <property type="match status" value="1"/>
</dbReference>
<name>A0ABT4BWW9_9FIRM</name>
<reference evidence="5 6" key="1">
    <citation type="submission" date="2022-11" db="EMBL/GenBank/DDBJ databases">
        <authorList>
            <person name="Caiyu Z."/>
        </authorList>
    </citation>
    <scope>NUCLEOTIDE SEQUENCE [LARGE SCALE GENOMIC DNA]</scope>
    <source>
        <strain evidence="5 6">YR-4</strain>
    </source>
</reference>
<accession>A0ABT4BWW9</accession>
<evidence type="ECO:0000256" key="1">
    <source>
        <dbReference type="ARBA" id="ARBA00004496"/>
    </source>
</evidence>
<dbReference type="InterPro" id="IPR000032">
    <property type="entry name" value="HPr-like"/>
</dbReference>
<dbReference type="PANTHER" id="PTHR33705">
    <property type="entry name" value="PHOSPHOCARRIER PROTEIN HPR"/>
    <property type="match status" value="1"/>
</dbReference>
<dbReference type="InterPro" id="IPR035895">
    <property type="entry name" value="HPr-like_sf"/>
</dbReference>
<dbReference type="PRINTS" id="PR00107">
    <property type="entry name" value="PHOSPHOCPHPR"/>
</dbReference>
<evidence type="ECO:0000256" key="3">
    <source>
        <dbReference type="ARBA" id="ARBA00022683"/>
    </source>
</evidence>
<dbReference type="Proteomes" id="UP001082703">
    <property type="component" value="Unassembled WGS sequence"/>
</dbReference>
<dbReference type="EMBL" id="JAPOHA010000020">
    <property type="protein sequence ID" value="MCY1715290.1"/>
    <property type="molecule type" value="Genomic_DNA"/>
</dbReference>
<comment type="caution">
    <text evidence="5">The sequence shown here is derived from an EMBL/GenBank/DDBJ whole genome shotgun (WGS) entry which is preliminary data.</text>
</comment>
<evidence type="ECO:0000313" key="5">
    <source>
        <dbReference type="EMBL" id="MCY1715290.1"/>
    </source>
</evidence>
<comment type="subcellular location">
    <subcellularLocation>
        <location evidence="1">Cytoplasm</location>
    </subcellularLocation>
</comment>
<feature type="domain" description="HPr" evidence="4">
    <location>
        <begin position="1"/>
        <end position="85"/>
    </location>
</feature>
<keyword evidence="2" id="KW-0963">Cytoplasm</keyword>
<evidence type="ECO:0000256" key="2">
    <source>
        <dbReference type="ARBA" id="ARBA00022490"/>
    </source>
</evidence>
<dbReference type="SUPFAM" id="SSF55594">
    <property type="entry name" value="HPr-like"/>
    <property type="match status" value="1"/>
</dbReference>
<dbReference type="Gene3D" id="3.30.1340.10">
    <property type="entry name" value="HPr-like"/>
    <property type="match status" value="1"/>
</dbReference>
<dbReference type="NCBIfam" id="TIGR01003">
    <property type="entry name" value="PTS_HPr_family"/>
    <property type="match status" value="1"/>
</dbReference>
<dbReference type="RefSeq" id="WP_268059327.1">
    <property type="nucleotide sequence ID" value="NZ_JAPOHA010000020.1"/>
</dbReference>
<proteinExistence type="predicted"/>
<gene>
    <name evidence="5" type="ORF">OUY18_13625</name>
</gene>
<organism evidence="5 6">
    <name type="scientific">Caproiciproducens galactitolivorans</name>
    <dbReference type="NCBI Taxonomy" id="642589"/>
    <lineage>
        <taxon>Bacteria</taxon>
        <taxon>Bacillati</taxon>
        <taxon>Bacillota</taxon>
        <taxon>Clostridia</taxon>
        <taxon>Eubacteriales</taxon>
        <taxon>Acutalibacteraceae</taxon>
        <taxon>Caproiciproducens</taxon>
    </lineage>
</organism>